<reference evidence="2 3" key="1">
    <citation type="journal article" date="2016" name="Nat. Commun.">
        <title>Thousands of microbial genomes shed light on interconnected biogeochemical processes in an aquifer system.</title>
        <authorList>
            <person name="Anantharaman K."/>
            <person name="Brown C.T."/>
            <person name="Hug L.A."/>
            <person name="Sharon I."/>
            <person name="Castelle C.J."/>
            <person name="Probst A.J."/>
            <person name="Thomas B.C."/>
            <person name="Singh A."/>
            <person name="Wilkins M.J."/>
            <person name="Karaoz U."/>
            <person name="Brodie E.L."/>
            <person name="Williams K.H."/>
            <person name="Hubbard S.S."/>
            <person name="Banfield J.F."/>
        </authorList>
    </citation>
    <scope>NUCLEOTIDE SEQUENCE [LARGE SCALE GENOMIC DNA]</scope>
</reference>
<accession>A0A1F6CDF6</accession>
<keyword evidence="1" id="KW-1133">Transmembrane helix</keyword>
<organism evidence="2 3">
    <name type="scientific">Candidatus Kaiserbacteria bacterium RIFCSPHIGHO2_01_FULL_49_13</name>
    <dbReference type="NCBI Taxonomy" id="1798477"/>
    <lineage>
        <taxon>Bacteria</taxon>
        <taxon>Candidatus Kaiseribacteriota</taxon>
    </lineage>
</organism>
<protein>
    <submittedName>
        <fullName evidence="2">Uncharacterized protein</fullName>
    </submittedName>
</protein>
<evidence type="ECO:0000313" key="2">
    <source>
        <dbReference type="EMBL" id="OGG47285.1"/>
    </source>
</evidence>
<evidence type="ECO:0000313" key="3">
    <source>
        <dbReference type="Proteomes" id="UP000178344"/>
    </source>
</evidence>
<feature type="transmembrane region" description="Helical" evidence="1">
    <location>
        <begin position="107"/>
        <end position="128"/>
    </location>
</feature>
<evidence type="ECO:0000256" key="1">
    <source>
        <dbReference type="SAM" id="Phobius"/>
    </source>
</evidence>
<feature type="transmembrane region" description="Helical" evidence="1">
    <location>
        <begin position="42"/>
        <end position="64"/>
    </location>
</feature>
<gene>
    <name evidence="2" type="ORF">A2671_01305</name>
</gene>
<comment type="caution">
    <text evidence="2">The sequence shown here is derived from an EMBL/GenBank/DDBJ whole genome shotgun (WGS) entry which is preliminary data.</text>
</comment>
<keyword evidence="1" id="KW-0812">Transmembrane</keyword>
<proteinExistence type="predicted"/>
<dbReference type="EMBL" id="MFKQ01000016">
    <property type="protein sequence ID" value="OGG47285.1"/>
    <property type="molecule type" value="Genomic_DNA"/>
</dbReference>
<dbReference type="Proteomes" id="UP000178344">
    <property type="component" value="Unassembled WGS sequence"/>
</dbReference>
<feature type="transmembrane region" description="Helical" evidence="1">
    <location>
        <begin position="76"/>
        <end position="95"/>
    </location>
</feature>
<name>A0A1F6CDF6_9BACT</name>
<keyword evidence="1" id="KW-0472">Membrane</keyword>
<sequence>MIEKKILLLVSGAITLLLLILDQIGTDRLCGGRQYTECMQNLHSLLTIFIPVTAVFLAIVVFYWTREEVYQAWFRFLRWWIPLSVLLILVTPEYGGGLINPVSKGTVAVFLSALFVLISIIIITYKYWRPSR</sequence>
<dbReference type="AlphaFoldDB" id="A0A1F6CDF6"/>